<proteinExistence type="predicted"/>
<feature type="compositionally biased region" description="Basic residues" evidence="1">
    <location>
        <begin position="359"/>
        <end position="368"/>
    </location>
</feature>
<sequence>MHKLIFYLFASDVGRHHSVRQPTPRAAKGKAKAISRAISLGRLPSTPTGQKRALAKSASLSAVEPESWTGHVFEVYKANKEQPLVGDEEVVKGIVLPTGRLWRKLSSVRERHIFRDLYGSVESGSKQEGEDSDEEDDWAWEAEDDFTLAHLWPSGPSLRRAIIYRHNPRVSIHITVHKGAIPHRKGVGNLPFVFLSQGSAGDTIKISHDIHNQRNAWHTHADDSDDDLPSLPSSVATTATQINRWNTLGTFMKFLKREDERERRLRGRLPQNPDTDASSDSALPHSDDIPFPSSDADSDYSTCSDSVLFPFASSAITPFPAHPAHRKRVQSAERRLERLTQTGLSKSQLSDEEDEQDVRKKKSRKKRAPSVEIPDGKVKEESNSPEDFNPFVDDEVEI</sequence>
<evidence type="ECO:0000256" key="1">
    <source>
        <dbReference type="SAM" id="MobiDB-lite"/>
    </source>
</evidence>
<feature type="region of interest" description="Disordered" evidence="1">
    <location>
        <begin position="262"/>
        <end position="297"/>
    </location>
</feature>
<dbReference type="Proteomes" id="UP000308730">
    <property type="component" value="Unassembled WGS sequence"/>
</dbReference>
<feature type="compositionally biased region" description="Polar residues" evidence="1">
    <location>
        <begin position="339"/>
        <end position="348"/>
    </location>
</feature>
<protein>
    <submittedName>
        <fullName evidence="2">Uncharacterized protein</fullName>
    </submittedName>
</protein>
<dbReference type="OrthoDB" id="2940229at2759"/>
<evidence type="ECO:0000313" key="2">
    <source>
        <dbReference type="EMBL" id="THH28463.1"/>
    </source>
</evidence>
<name>A0A4V3XIA4_9APHY</name>
<organism evidence="2 3">
    <name type="scientific">Antrodiella citrinella</name>
    <dbReference type="NCBI Taxonomy" id="2447956"/>
    <lineage>
        <taxon>Eukaryota</taxon>
        <taxon>Fungi</taxon>
        <taxon>Dikarya</taxon>
        <taxon>Basidiomycota</taxon>
        <taxon>Agaricomycotina</taxon>
        <taxon>Agaricomycetes</taxon>
        <taxon>Polyporales</taxon>
        <taxon>Steccherinaceae</taxon>
        <taxon>Antrodiella</taxon>
    </lineage>
</organism>
<accession>A0A4V3XIA4</accession>
<feature type="compositionally biased region" description="Polar residues" evidence="1">
    <location>
        <begin position="272"/>
        <end position="281"/>
    </location>
</feature>
<dbReference type="AlphaFoldDB" id="A0A4V3XIA4"/>
<keyword evidence="3" id="KW-1185">Reference proteome</keyword>
<gene>
    <name evidence="2" type="ORF">EUX98_g5729</name>
</gene>
<feature type="region of interest" description="Disordered" evidence="1">
    <location>
        <begin position="339"/>
        <end position="398"/>
    </location>
</feature>
<dbReference type="EMBL" id="SGPM01000178">
    <property type="protein sequence ID" value="THH28463.1"/>
    <property type="molecule type" value="Genomic_DNA"/>
</dbReference>
<comment type="caution">
    <text evidence="2">The sequence shown here is derived from an EMBL/GenBank/DDBJ whole genome shotgun (WGS) entry which is preliminary data.</text>
</comment>
<evidence type="ECO:0000313" key="3">
    <source>
        <dbReference type="Proteomes" id="UP000308730"/>
    </source>
</evidence>
<reference evidence="2 3" key="1">
    <citation type="submission" date="2019-02" db="EMBL/GenBank/DDBJ databases">
        <title>Genome sequencing of the rare red list fungi Antrodiella citrinella (Flaviporus citrinellus).</title>
        <authorList>
            <person name="Buettner E."/>
            <person name="Kellner H."/>
        </authorList>
    </citation>
    <scope>NUCLEOTIDE SEQUENCE [LARGE SCALE GENOMIC DNA]</scope>
    <source>
        <strain evidence="2 3">DSM 108506</strain>
    </source>
</reference>